<dbReference type="Proteomes" id="UP000785679">
    <property type="component" value="Unassembled WGS sequence"/>
</dbReference>
<evidence type="ECO:0000256" key="1">
    <source>
        <dbReference type="ARBA" id="ARBA00004123"/>
    </source>
</evidence>
<gene>
    <name evidence="3" type="ORF">FGO68_gene3150</name>
</gene>
<dbReference type="PANTHER" id="PTHR16171">
    <property type="entry name" value="DNA REPAIR PROTEIN COMPLEMENTING XP-G CELLS-RELATED"/>
    <property type="match status" value="1"/>
</dbReference>
<sequence>MEASQDQVLNEQLQKLSLAEEIVDKPFTSSQESTDLQPEKQESVLLDFSNTFKQGTRGFTKKGKQKGTKAPTLDQDLNQIIDPDEQQNRDLEDENLLLQPDVAVAVEEIPRNLTITQDQMALRKQLDLKRWFCIARPQHPKSCGISSLTSVWNYLFSTLGVGTHNPISTEEALEVLGFKPPYQSVQFGSFTGNDTLIQWFGLLNKYYKLGQSSKGGAGSTLINNTLPSARILWKAKGKSTTPDVDADQARKLLIEGLRDPRKAYIYHCWNHYFCPIGFELTPNHPYEAYTNRGDDSLMDPQQFETWIIIGEVSKCYPTFHVKKWTDIATDIECGFPQFFNIRKSEFGVQEKTTPSFVEGGSKLGGNLHCIIEFSSGIHS</sequence>
<evidence type="ECO:0000313" key="4">
    <source>
        <dbReference type="Proteomes" id="UP000785679"/>
    </source>
</evidence>
<evidence type="ECO:0000313" key="3">
    <source>
        <dbReference type="EMBL" id="TNV72832.1"/>
    </source>
</evidence>
<evidence type="ECO:0000256" key="2">
    <source>
        <dbReference type="ARBA" id="ARBA00023242"/>
    </source>
</evidence>
<protein>
    <recommendedName>
        <fullName evidence="5">Basic immunoglobulin-like variable motif-containing protein</fullName>
    </recommendedName>
</protein>
<proteinExistence type="predicted"/>
<name>A0A8J8NCX1_HALGN</name>
<dbReference type="OrthoDB" id="31113at2759"/>
<reference evidence="3" key="1">
    <citation type="submission" date="2019-06" db="EMBL/GenBank/DDBJ databases">
        <authorList>
            <person name="Zheng W."/>
        </authorList>
    </citation>
    <scope>NUCLEOTIDE SEQUENCE</scope>
    <source>
        <strain evidence="3">QDHG01</strain>
    </source>
</reference>
<dbReference type="EMBL" id="RRYP01020762">
    <property type="protein sequence ID" value="TNV72832.1"/>
    <property type="molecule type" value="Genomic_DNA"/>
</dbReference>
<evidence type="ECO:0008006" key="5">
    <source>
        <dbReference type="Google" id="ProtNLM"/>
    </source>
</evidence>
<accession>A0A8J8NCX1</accession>
<comment type="subcellular location">
    <subcellularLocation>
        <location evidence="1">Nucleus</location>
    </subcellularLocation>
</comment>
<keyword evidence="2" id="KW-0539">Nucleus</keyword>
<dbReference type="AlphaFoldDB" id="A0A8J8NCX1"/>
<comment type="caution">
    <text evidence="3">The sequence shown here is derived from an EMBL/GenBank/DDBJ whole genome shotgun (WGS) entry which is preliminary data.</text>
</comment>
<dbReference type="PANTHER" id="PTHR16171:SF12">
    <property type="entry name" value="BASIC IMMUNOGLOBULIN-LIKE VARIABLE MOTIF-CONTAINING PROTEIN"/>
    <property type="match status" value="1"/>
</dbReference>
<keyword evidence="4" id="KW-1185">Reference proteome</keyword>
<organism evidence="3 4">
    <name type="scientific">Halteria grandinella</name>
    <dbReference type="NCBI Taxonomy" id="5974"/>
    <lineage>
        <taxon>Eukaryota</taxon>
        <taxon>Sar</taxon>
        <taxon>Alveolata</taxon>
        <taxon>Ciliophora</taxon>
        <taxon>Intramacronucleata</taxon>
        <taxon>Spirotrichea</taxon>
        <taxon>Stichotrichia</taxon>
        <taxon>Sporadotrichida</taxon>
        <taxon>Halteriidae</taxon>
        <taxon>Halteria</taxon>
    </lineage>
</organism>
<dbReference type="GO" id="GO:0005634">
    <property type="term" value="C:nucleus"/>
    <property type="evidence" value="ECO:0007669"/>
    <property type="project" value="UniProtKB-SubCell"/>
</dbReference>